<dbReference type="AlphaFoldDB" id="A0AAD7CR92"/>
<protein>
    <submittedName>
        <fullName evidence="2">Uncharacterized protein</fullName>
    </submittedName>
</protein>
<evidence type="ECO:0000313" key="3">
    <source>
        <dbReference type="Proteomes" id="UP001221757"/>
    </source>
</evidence>
<organism evidence="2 3">
    <name type="scientific">Mycena rosella</name>
    <name type="common">Pink bonnet</name>
    <name type="synonym">Agaricus rosellus</name>
    <dbReference type="NCBI Taxonomy" id="1033263"/>
    <lineage>
        <taxon>Eukaryota</taxon>
        <taxon>Fungi</taxon>
        <taxon>Dikarya</taxon>
        <taxon>Basidiomycota</taxon>
        <taxon>Agaricomycotina</taxon>
        <taxon>Agaricomycetes</taxon>
        <taxon>Agaricomycetidae</taxon>
        <taxon>Agaricales</taxon>
        <taxon>Marasmiineae</taxon>
        <taxon>Mycenaceae</taxon>
        <taxon>Mycena</taxon>
    </lineage>
</organism>
<dbReference type="EMBL" id="JARKIE010000264">
    <property type="protein sequence ID" value="KAJ7659993.1"/>
    <property type="molecule type" value="Genomic_DNA"/>
</dbReference>
<sequence>MAVCNLHNLTTNKTGGDTCETVIGAMIEDRSYSEVEEEWAMPVFQPLVLACVAVLGCGRRKHDQVMPEDPAEARQASTFFQSTKRSRQGPSQNVSVGATASQSALRRPAIQAVYNTPEATADLEVLLAFLTLPPIKLLYPPSLLQVLIHPPDVVSTYYYSYTKRNSYGQGRYNHNDASPASISHQLEWPQWRPHLSSVLRILLFDTQSKHNGNTI</sequence>
<gene>
    <name evidence="2" type="ORF">B0H17DRAFT_1145126</name>
</gene>
<dbReference type="Proteomes" id="UP001221757">
    <property type="component" value="Unassembled WGS sequence"/>
</dbReference>
<proteinExistence type="predicted"/>
<comment type="caution">
    <text evidence="2">The sequence shown here is derived from an EMBL/GenBank/DDBJ whole genome shotgun (WGS) entry which is preliminary data.</text>
</comment>
<evidence type="ECO:0000313" key="2">
    <source>
        <dbReference type="EMBL" id="KAJ7659993.1"/>
    </source>
</evidence>
<name>A0AAD7CR92_MYCRO</name>
<feature type="region of interest" description="Disordered" evidence="1">
    <location>
        <begin position="79"/>
        <end position="100"/>
    </location>
</feature>
<keyword evidence="3" id="KW-1185">Reference proteome</keyword>
<evidence type="ECO:0000256" key="1">
    <source>
        <dbReference type="SAM" id="MobiDB-lite"/>
    </source>
</evidence>
<reference evidence="2" key="1">
    <citation type="submission" date="2023-03" db="EMBL/GenBank/DDBJ databases">
        <title>Massive genome expansion in bonnet fungi (Mycena s.s.) driven by repeated elements and novel gene families across ecological guilds.</title>
        <authorList>
            <consortium name="Lawrence Berkeley National Laboratory"/>
            <person name="Harder C.B."/>
            <person name="Miyauchi S."/>
            <person name="Viragh M."/>
            <person name="Kuo A."/>
            <person name="Thoen E."/>
            <person name="Andreopoulos B."/>
            <person name="Lu D."/>
            <person name="Skrede I."/>
            <person name="Drula E."/>
            <person name="Henrissat B."/>
            <person name="Morin E."/>
            <person name="Kohler A."/>
            <person name="Barry K."/>
            <person name="LaButti K."/>
            <person name="Morin E."/>
            <person name="Salamov A."/>
            <person name="Lipzen A."/>
            <person name="Mereny Z."/>
            <person name="Hegedus B."/>
            <person name="Baldrian P."/>
            <person name="Stursova M."/>
            <person name="Weitz H."/>
            <person name="Taylor A."/>
            <person name="Grigoriev I.V."/>
            <person name="Nagy L.G."/>
            <person name="Martin F."/>
            <person name="Kauserud H."/>
        </authorList>
    </citation>
    <scope>NUCLEOTIDE SEQUENCE</scope>
    <source>
        <strain evidence="2">CBHHK067</strain>
    </source>
</reference>
<accession>A0AAD7CR92</accession>